<dbReference type="Pfam" id="PF02272">
    <property type="entry name" value="DHHA1"/>
    <property type="match status" value="1"/>
</dbReference>
<evidence type="ECO:0000259" key="1">
    <source>
        <dbReference type="Pfam" id="PF01368"/>
    </source>
</evidence>
<evidence type="ECO:0000259" key="3">
    <source>
        <dbReference type="Pfam" id="PF21763"/>
    </source>
</evidence>
<dbReference type="InterPro" id="IPR051673">
    <property type="entry name" value="SSDNA_exonuclease_RecJ"/>
</dbReference>
<dbReference type="Proteomes" id="UP000077275">
    <property type="component" value="Unassembled WGS sequence"/>
</dbReference>
<protein>
    <submittedName>
        <fullName evidence="4">SsDNA exonuclease RecJ</fullName>
    </submittedName>
</protein>
<keyword evidence="4" id="KW-0378">Hydrolase</keyword>
<keyword evidence="5" id="KW-1185">Reference proteome</keyword>
<feature type="domain" description="DHHA1" evidence="2">
    <location>
        <begin position="388"/>
        <end position="461"/>
    </location>
</feature>
<gene>
    <name evidence="4" type="ORF">MBCUT_08610</name>
</gene>
<dbReference type="InterPro" id="IPR001667">
    <property type="entry name" value="DDH_dom"/>
</dbReference>
<proteinExistence type="predicted"/>
<dbReference type="Gene3D" id="3.90.1640.30">
    <property type="match status" value="1"/>
</dbReference>
<dbReference type="PATRIC" id="fig|47311.3.peg.950"/>
<organism evidence="4 5">
    <name type="scientific">Methanobrevibacter cuticularis</name>
    <dbReference type="NCBI Taxonomy" id="47311"/>
    <lineage>
        <taxon>Archaea</taxon>
        <taxon>Methanobacteriati</taxon>
        <taxon>Methanobacteriota</taxon>
        <taxon>Methanomada group</taxon>
        <taxon>Methanobacteria</taxon>
        <taxon>Methanobacteriales</taxon>
        <taxon>Methanobacteriaceae</taxon>
        <taxon>Methanobrevibacter</taxon>
    </lineage>
</organism>
<accession>A0A166E7S1</accession>
<dbReference type="GO" id="GO:0003676">
    <property type="term" value="F:nucleic acid binding"/>
    <property type="evidence" value="ECO:0007669"/>
    <property type="project" value="InterPro"/>
</dbReference>
<reference evidence="4 5" key="1">
    <citation type="submission" date="2016-04" db="EMBL/GenBank/DDBJ databases">
        <title>Genome sequence of Methanobrevibacter cuticularis DSM 11139.</title>
        <authorList>
            <person name="Poehlein A."/>
            <person name="Seedorf H."/>
            <person name="Daniel R."/>
        </authorList>
    </citation>
    <scope>NUCLEOTIDE SEQUENCE [LARGE SCALE GENOMIC DNA]</scope>
    <source>
        <strain evidence="4 5">DSM 11139</strain>
    </source>
</reference>
<feature type="domain" description="DHH-CID" evidence="3">
    <location>
        <begin position="215"/>
        <end position="274"/>
    </location>
</feature>
<name>A0A166E7S1_9EURY</name>
<evidence type="ECO:0000259" key="2">
    <source>
        <dbReference type="Pfam" id="PF02272"/>
    </source>
</evidence>
<dbReference type="InterPro" id="IPR048515">
    <property type="entry name" value="DHH_CID"/>
</dbReference>
<dbReference type="PANTHER" id="PTHR30255:SF2">
    <property type="entry name" value="SINGLE-STRANDED-DNA-SPECIFIC EXONUCLEASE RECJ"/>
    <property type="match status" value="1"/>
</dbReference>
<evidence type="ECO:0000313" key="5">
    <source>
        <dbReference type="Proteomes" id="UP000077275"/>
    </source>
</evidence>
<dbReference type="GO" id="GO:0004527">
    <property type="term" value="F:exonuclease activity"/>
    <property type="evidence" value="ECO:0007669"/>
    <property type="project" value="UniProtKB-KW"/>
</dbReference>
<dbReference type="InterPro" id="IPR003156">
    <property type="entry name" value="DHHA1_dom"/>
</dbReference>
<keyword evidence="4" id="KW-0269">Exonuclease</keyword>
<keyword evidence="4" id="KW-0540">Nuclease</keyword>
<dbReference type="PANTHER" id="PTHR30255">
    <property type="entry name" value="SINGLE-STRANDED-DNA-SPECIFIC EXONUCLEASE RECJ"/>
    <property type="match status" value="1"/>
</dbReference>
<comment type="caution">
    <text evidence="4">The sequence shown here is derived from an EMBL/GenBank/DDBJ whole genome shotgun (WGS) entry which is preliminary data.</text>
</comment>
<dbReference type="Pfam" id="PF01368">
    <property type="entry name" value="DHH"/>
    <property type="match status" value="1"/>
</dbReference>
<dbReference type="EMBL" id="LWMW01000093">
    <property type="protein sequence ID" value="KZX16369.1"/>
    <property type="molecule type" value="Genomic_DNA"/>
</dbReference>
<dbReference type="Pfam" id="PF21763">
    <property type="entry name" value="DHH_CID"/>
    <property type="match status" value="1"/>
</dbReference>
<dbReference type="AlphaFoldDB" id="A0A166E7S1"/>
<feature type="domain" description="DDH" evidence="1">
    <location>
        <begin position="30"/>
        <end position="118"/>
    </location>
</feature>
<dbReference type="InterPro" id="IPR038763">
    <property type="entry name" value="DHH_sf"/>
</dbReference>
<sequence length="470" mass="51470">MTHKKQHSLLNKASEACDMLSRHIKEEHVIRIVSHNDADGLSAAGLIAKAITEEGGQFHTTIVPRLKAEIVKELAHERYELFIFSDMGSACLDYINRLKADVIIADHHQPNETEKNDENSDNENTKSNINANVVHVNPHIFGINGTTEISGAGTSYLTVRDLGEGKKHLAPLALVGAFGDMQGQDGFIGVNKVIVEDGKEAGSLEIHEDLKIVSKTQEPLYKSLAYTFSPSLPGLTGDLEGSIGFLEKAGLSYGIKFSDLEDEEKDVLKDELLKLNPKIFGDVYSIPKENPILRNLEEYSSILDSCGKNKKTGLGLSIVLGERGEALDVAIKFQTTYREQLIKGMEWIKREGSTQLESIQYIYSDDKVLKSVMGTISSVGISVGLLVEDKPILSMARMHNDVKVSGRTTKNMVKKGVDLGKALHDSSLSFGGQGGGHDIAAGAMIPYKEMDNFLNLVNDMVEYQINAKAQ</sequence>
<dbReference type="Gene3D" id="3.10.310.30">
    <property type="match status" value="1"/>
</dbReference>
<dbReference type="SUPFAM" id="SSF64182">
    <property type="entry name" value="DHH phosphoesterases"/>
    <property type="match status" value="1"/>
</dbReference>
<evidence type="ECO:0000313" key="4">
    <source>
        <dbReference type="EMBL" id="KZX16369.1"/>
    </source>
</evidence>
<dbReference type="STRING" id="47311.MBCUT_08610"/>